<keyword evidence="5" id="KW-1133">Transmembrane helix</keyword>
<protein>
    <recommendedName>
        <fullName evidence="4">Perilipin</fullName>
    </recommendedName>
</protein>
<keyword evidence="5" id="KW-0812">Transmembrane</keyword>
<dbReference type="PANTHER" id="PTHR14024:SF25">
    <property type="entry name" value="PERILIPIN-2"/>
    <property type="match status" value="1"/>
</dbReference>
<dbReference type="Gene3D" id="3.30.720.170">
    <property type="entry name" value="Perilipin, alpha-beta domain"/>
    <property type="match status" value="1"/>
</dbReference>
<comment type="caution">
    <text evidence="6">The sequence shown here is derived from an EMBL/GenBank/DDBJ whole genome shotgun (WGS) entry which is preliminary data.</text>
</comment>
<evidence type="ECO:0000256" key="4">
    <source>
        <dbReference type="PIRNR" id="PIRNR036881"/>
    </source>
</evidence>
<keyword evidence="7" id="KW-1185">Reference proteome</keyword>
<proteinExistence type="inferred from homology"/>
<dbReference type="Proteomes" id="UP001176940">
    <property type="component" value="Unassembled WGS sequence"/>
</dbReference>
<organism evidence="6 7">
    <name type="scientific">Ranitomeya imitator</name>
    <name type="common">mimic poison frog</name>
    <dbReference type="NCBI Taxonomy" id="111125"/>
    <lineage>
        <taxon>Eukaryota</taxon>
        <taxon>Metazoa</taxon>
        <taxon>Chordata</taxon>
        <taxon>Craniata</taxon>
        <taxon>Vertebrata</taxon>
        <taxon>Euteleostomi</taxon>
        <taxon>Amphibia</taxon>
        <taxon>Batrachia</taxon>
        <taxon>Anura</taxon>
        <taxon>Neobatrachia</taxon>
        <taxon>Hyloidea</taxon>
        <taxon>Dendrobatidae</taxon>
        <taxon>Dendrobatinae</taxon>
        <taxon>Ranitomeya</taxon>
    </lineage>
</organism>
<dbReference type="Pfam" id="PF03036">
    <property type="entry name" value="Perilipin"/>
    <property type="match status" value="2"/>
</dbReference>
<gene>
    <name evidence="6" type="ORF">RIMI_LOCUS6855718</name>
</gene>
<evidence type="ECO:0000256" key="1">
    <source>
        <dbReference type="ARBA" id="ARBA00004502"/>
    </source>
</evidence>
<comment type="similarity">
    <text evidence="2 4">Belongs to the perilipin family.</text>
</comment>
<evidence type="ECO:0000313" key="6">
    <source>
        <dbReference type="EMBL" id="CAJ0936644.1"/>
    </source>
</evidence>
<feature type="transmembrane region" description="Helical" evidence="5">
    <location>
        <begin position="12"/>
        <end position="34"/>
    </location>
</feature>
<evidence type="ECO:0000256" key="2">
    <source>
        <dbReference type="ARBA" id="ARBA00006311"/>
    </source>
</evidence>
<dbReference type="InterPro" id="IPR004279">
    <property type="entry name" value="Perilipin"/>
</dbReference>
<evidence type="ECO:0000256" key="3">
    <source>
        <dbReference type="ARBA" id="ARBA00022677"/>
    </source>
</evidence>
<accession>A0ABN9L9I5</accession>
<evidence type="ECO:0000313" key="7">
    <source>
        <dbReference type="Proteomes" id="UP001176940"/>
    </source>
</evidence>
<keyword evidence="5" id="KW-0472">Membrane</keyword>
<dbReference type="PANTHER" id="PTHR14024">
    <property type="entry name" value="PERILIPIN"/>
    <property type="match status" value="1"/>
</dbReference>
<reference evidence="6" key="1">
    <citation type="submission" date="2023-07" db="EMBL/GenBank/DDBJ databases">
        <authorList>
            <person name="Stuckert A."/>
        </authorList>
    </citation>
    <scope>NUCLEOTIDE SEQUENCE</scope>
</reference>
<dbReference type="SUPFAM" id="SSF109775">
    <property type="entry name" value="Mannose-6-phosphate receptor binding protein 1 (Tip47), C-terminal domain"/>
    <property type="match status" value="1"/>
</dbReference>
<evidence type="ECO:0000256" key="5">
    <source>
        <dbReference type="SAM" id="Phobius"/>
    </source>
</evidence>
<dbReference type="EMBL" id="CAUEEQ010012625">
    <property type="protein sequence ID" value="CAJ0936644.1"/>
    <property type="molecule type" value="Genomic_DNA"/>
</dbReference>
<name>A0ABN9L9I5_9NEOB</name>
<dbReference type="PIRSF" id="PIRSF036881">
    <property type="entry name" value="PAT"/>
    <property type="match status" value="1"/>
</dbReference>
<keyword evidence="3" id="KW-0551">Lipid droplet</keyword>
<sequence>MSEAVQQQQVTTYYYVMAGPLTFPGACALQYFALNRADKVRRSVRTRGRLARRWEALDRDADWTTCPGEYNLTFQNVVVRLINLPLVSSTYDLVSSAYVTTKDHHPYLKSVCDAAEKSVRSITAVAITGAMPILQKLEPQRGRVFGPIFDDILEKASDDKGFPEEKMRKIQPFRRPYYSQRSDYRDDYCINVPFFPSVSVANNMACVGLDKIEEKLPILHQPPGKVVANASEAVVGARDAVVHSITGVVDKTKGAVQDGVAMTRAVVHGSINAVLGSRVVKILSNHVDSALTRSESLMEHYLPPTDEELAKKATKTEAFEVSQDEPGYYVRLGLLSTKVRKRSYQQVLTRVKDAKCRSQKAIAHLQSTVSLLDYARKNLNDASLKIHDAQENMFNKWVEWTRGSGEDGGGDTEGAEQIESHVLTIARNLTQHLQTTCLSLVSSVRGLPQNIQTKVHSVGAMAADVYQNFHSPASFREMSASLLTTTKDTFTRIKASMDVLTYDIHNTKLAVWWFLFRNVK</sequence>
<comment type="subcellular location">
    <subcellularLocation>
        <location evidence="1">Lipid droplet</location>
    </subcellularLocation>
</comment>
<dbReference type="Gene3D" id="1.20.120.340">
    <property type="entry name" value="Flagellar protein FliS"/>
    <property type="match status" value="1"/>
</dbReference>